<reference evidence="1" key="1">
    <citation type="journal article" date="2021" name="Proc. Natl. Acad. Sci. U.S.A.">
        <title>A Catalog of Tens of Thousands of Viruses from Human Metagenomes Reveals Hidden Associations with Chronic Diseases.</title>
        <authorList>
            <person name="Tisza M.J."/>
            <person name="Buck C.B."/>
        </authorList>
    </citation>
    <scope>NUCLEOTIDE SEQUENCE</scope>
    <source>
        <strain evidence="1">CtEfN2</strain>
    </source>
</reference>
<dbReference type="SUPFAM" id="SSF56281">
    <property type="entry name" value="Metallo-hydrolase/oxidoreductase"/>
    <property type="match status" value="1"/>
</dbReference>
<sequence>MFMKIINTGSQPGNCYALKSESGEILLLDCGCKYPEILKGICYRISDVSGCLLTHEHG</sequence>
<dbReference type="EMBL" id="BK059123">
    <property type="protein sequence ID" value="DAE32429.1"/>
    <property type="molecule type" value="Genomic_DNA"/>
</dbReference>
<evidence type="ECO:0000313" key="1">
    <source>
        <dbReference type="EMBL" id="DAE32429.1"/>
    </source>
</evidence>
<evidence type="ECO:0008006" key="2">
    <source>
        <dbReference type="Google" id="ProtNLM"/>
    </source>
</evidence>
<dbReference type="InterPro" id="IPR036866">
    <property type="entry name" value="RibonucZ/Hydroxyglut_hydro"/>
</dbReference>
<organism evidence="1">
    <name type="scientific">virus sp. ctEfN2</name>
    <dbReference type="NCBI Taxonomy" id="2825810"/>
    <lineage>
        <taxon>Viruses</taxon>
    </lineage>
</organism>
<accession>A0A8S5RMX2</accession>
<protein>
    <recommendedName>
        <fullName evidence="2">MBL fold metallo-hydrolase</fullName>
    </recommendedName>
</protein>
<proteinExistence type="predicted"/>
<name>A0A8S5RMX2_9VIRU</name>
<dbReference type="Gene3D" id="3.60.15.10">
    <property type="entry name" value="Ribonuclease Z/Hydroxyacylglutathione hydrolase-like"/>
    <property type="match status" value="1"/>
</dbReference>